<protein>
    <submittedName>
        <fullName evidence="1">Uncharacterized protein</fullName>
    </submittedName>
</protein>
<proteinExistence type="predicted"/>
<name>A0A8S9ZAE0_9BILA</name>
<dbReference type="InterPro" id="IPR011990">
    <property type="entry name" value="TPR-like_helical_dom_sf"/>
</dbReference>
<dbReference type="EMBL" id="JABEBT010000207">
    <property type="protein sequence ID" value="KAF7624722.1"/>
    <property type="molecule type" value="Genomic_DNA"/>
</dbReference>
<accession>A0A8S9ZAE0</accession>
<evidence type="ECO:0000313" key="1">
    <source>
        <dbReference type="EMBL" id="KAF7624722.1"/>
    </source>
</evidence>
<sequence>MELTLKEDPPVFALLMFAKVGILMHNNELAVESVQKAIKLMPNCSVAIFLSGVLEKQPNERLGMKNNFETYFEKIERTMHSAIEADPNNWEPYRMLAKMQLNKQNIPEACKLYDQALELARGKDEIRSLLKEKIFVEMEERRRKNKQNPKLANV</sequence>
<organism evidence="1 2">
    <name type="scientific">Meloidogyne graminicola</name>
    <dbReference type="NCBI Taxonomy" id="189291"/>
    <lineage>
        <taxon>Eukaryota</taxon>
        <taxon>Metazoa</taxon>
        <taxon>Ecdysozoa</taxon>
        <taxon>Nematoda</taxon>
        <taxon>Chromadorea</taxon>
        <taxon>Rhabditida</taxon>
        <taxon>Tylenchina</taxon>
        <taxon>Tylenchomorpha</taxon>
        <taxon>Tylenchoidea</taxon>
        <taxon>Meloidogynidae</taxon>
        <taxon>Meloidogyninae</taxon>
        <taxon>Meloidogyne</taxon>
    </lineage>
</organism>
<evidence type="ECO:0000313" key="2">
    <source>
        <dbReference type="Proteomes" id="UP000605970"/>
    </source>
</evidence>
<gene>
    <name evidence="1" type="ORF">Mgra_00010007</name>
</gene>
<dbReference type="SUPFAM" id="SSF48452">
    <property type="entry name" value="TPR-like"/>
    <property type="match status" value="1"/>
</dbReference>
<reference evidence="1" key="1">
    <citation type="journal article" date="2020" name="Ecol. Evol.">
        <title>Genome structure and content of the rice root-knot nematode (Meloidogyne graminicola).</title>
        <authorList>
            <person name="Phan N.T."/>
            <person name="Danchin E.G.J."/>
            <person name="Klopp C."/>
            <person name="Perfus-Barbeoch L."/>
            <person name="Kozlowski D.K."/>
            <person name="Koutsovoulos G.D."/>
            <person name="Lopez-Roques C."/>
            <person name="Bouchez O."/>
            <person name="Zahm M."/>
            <person name="Besnard G."/>
            <person name="Bellafiore S."/>
        </authorList>
    </citation>
    <scope>NUCLEOTIDE SEQUENCE</scope>
    <source>
        <strain evidence="1">VN-18</strain>
    </source>
</reference>
<dbReference type="OrthoDB" id="5817049at2759"/>
<comment type="caution">
    <text evidence="1">The sequence shown here is derived from an EMBL/GenBank/DDBJ whole genome shotgun (WGS) entry which is preliminary data.</text>
</comment>
<keyword evidence="2" id="KW-1185">Reference proteome</keyword>
<dbReference type="AlphaFoldDB" id="A0A8S9ZAE0"/>
<dbReference type="Gene3D" id="1.25.40.10">
    <property type="entry name" value="Tetratricopeptide repeat domain"/>
    <property type="match status" value="1"/>
</dbReference>
<dbReference type="Proteomes" id="UP000605970">
    <property type="component" value="Unassembled WGS sequence"/>
</dbReference>